<dbReference type="Proteomes" id="UP000287651">
    <property type="component" value="Unassembled WGS sequence"/>
</dbReference>
<reference evidence="7 8" key="1">
    <citation type="journal article" date="2014" name="Agronomy (Basel)">
        <title>A Draft Genome Sequence for Ensete ventricosum, the Drought-Tolerant Tree Against Hunger.</title>
        <authorList>
            <person name="Harrison J."/>
            <person name="Moore K.A."/>
            <person name="Paszkiewicz K."/>
            <person name="Jones T."/>
            <person name="Grant M."/>
            <person name="Ambacheew D."/>
            <person name="Muzemil S."/>
            <person name="Studholme D.J."/>
        </authorList>
    </citation>
    <scope>NUCLEOTIDE SEQUENCE [LARGE SCALE GENOMIC DNA]</scope>
</reference>
<dbReference type="AlphaFoldDB" id="A0A426XVF2"/>
<evidence type="ECO:0000256" key="2">
    <source>
        <dbReference type="PROSITE-ProRule" id="PRU00285"/>
    </source>
</evidence>
<keyword evidence="4" id="KW-0472">Membrane</keyword>
<comment type="similarity">
    <text evidence="2 3">Belongs to the small heat shock protein (HSP20) family.</text>
</comment>
<keyword evidence="1" id="KW-0346">Stress response</keyword>
<feature type="transmembrane region" description="Helical" evidence="4">
    <location>
        <begin position="48"/>
        <end position="67"/>
    </location>
</feature>
<sequence length="234" mass="26509">MEAPSYSETQIKCVPWSSFKQRSALFFFFFFFYYYASSKRNQLTMRRSPFLVLFVVLLLALCAAPAAKGLIPYSGRLWDMVMPAAEDDPFRVLEQTPFTVPKAVDALALARADWKETPHAHLISVDVPGVRREDIKVEVEENRVLRITGERKGEEEVESEKWHRAERTAGKFWRQFRLPASADLDAVKAHLEDGVLQVTVPKLVAGTRRQPRLINIVQDADKGGEDIKASKAAA</sequence>
<dbReference type="CDD" id="cd06472">
    <property type="entry name" value="ACD_ScHsp26_like"/>
    <property type="match status" value="1"/>
</dbReference>
<dbReference type="SUPFAM" id="SSF49764">
    <property type="entry name" value="HSP20-like chaperones"/>
    <property type="match status" value="1"/>
</dbReference>
<dbReference type="PROSITE" id="PS51203">
    <property type="entry name" value="CS"/>
    <property type="match status" value="1"/>
</dbReference>
<dbReference type="PROSITE" id="PS01031">
    <property type="entry name" value="SHSP"/>
    <property type="match status" value="1"/>
</dbReference>
<name>A0A426XVF2_ENSVE</name>
<dbReference type="PANTHER" id="PTHR11527">
    <property type="entry name" value="HEAT-SHOCK PROTEIN 20 FAMILY MEMBER"/>
    <property type="match status" value="1"/>
</dbReference>
<protein>
    <submittedName>
        <fullName evidence="7">Uncharacterized protein</fullName>
    </submittedName>
</protein>
<keyword evidence="4" id="KW-1133">Transmembrane helix</keyword>
<evidence type="ECO:0000259" key="6">
    <source>
        <dbReference type="PROSITE" id="PS51203"/>
    </source>
</evidence>
<dbReference type="InterPro" id="IPR002068">
    <property type="entry name" value="A-crystallin/Hsp20_dom"/>
</dbReference>
<comment type="caution">
    <text evidence="7">The sequence shown here is derived from an EMBL/GenBank/DDBJ whole genome shotgun (WGS) entry which is preliminary data.</text>
</comment>
<evidence type="ECO:0000256" key="4">
    <source>
        <dbReference type="SAM" id="Phobius"/>
    </source>
</evidence>
<evidence type="ECO:0000313" key="7">
    <source>
        <dbReference type="EMBL" id="RRT43503.1"/>
    </source>
</evidence>
<feature type="transmembrane region" description="Helical" evidence="4">
    <location>
        <begin position="19"/>
        <end position="36"/>
    </location>
</feature>
<feature type="domain" description="CS" evidence="6">
    <location>
        <begin position="107"/>
        <end position="214"/>
    </location>
</feature>
<accession>A0A426XVF2</accession>
<dbReference type="EMBL" id="AMZH03017099">
    <property type="protein sequence ID" value="RRT43503.1"/>
    <property type="molecule type" value="Genomic_DNA"/>
</dbReference>
<keyword evidence="4" id="KW-0812">Transmembrane</keyword>
<evidence type="ECO:0000256" key="3">
    <source>
        <dbReference type="RuleBase" id="RU003616"/>
    </source>
</evidence>
<feature type="domain" description="SHSP" evidence="5">
    <location>
        <begin position="103"/>
        <end position="217"/>
    </location>
</feature>
<dbReference type="Gene3D" id="2.60.40.790">
    <property type="match status" value="1"/>
</dbReference>
<proteinExistence type="inferred from homology"/>
<evidence type="ECO:0000259" key="5">
    <source>
        <dbReference type="PROSITE" id="PS01031"/>
    </source>
</evidence>
<evidence type="ECO:0000313" key="8">
    <source>
        <dbReference type="Proteomes" id="UP000287651"/>
    </source>
</evidence>
<dbReference type="InterPro" id="IPR008978">
    <property type="entry name" value="HSP20-like_chaperone"/>
</dbReference>
<gene>
    <name evidence="7" type="ORF">B296_00056357</name>
</gene>
<dbReference type="Pfam" id="PF00011">
    <property type="entry name" value="HSP20"/>
    <property type="match status" value="1"/>
</dbReference>
<evidence type="ECO:0000256" key="1">
    <source>
        <dbReference type="ARBA" id="ARBA00023016"/>
    </source>
</evidence>
<organism evidence="7 8">
    <name type="scientific">Ensete ventricosum</name>
    <name type="common">Abyssinian banana</name>
    <name type="synonym">Musa ensete</name>
    <dbReference type="NCBI Taxonomy" id="4639"/>
    <lineage>
        <taxon>Eukaryota</taxon>
        <taxon>Viridiplantae</taxon>
        <taxon>Streptophyta</taxon>
        <taxon>Embryophyta</taxon>
        <taxon>Tracheophyta</taxon>
        <taxon>Spermatophyta</taxon>
        <taxon>Magnoliopsida</taxon>
        <taxon>Liliopsida</taxon>
        <taxon>Zingiberales</taxon>
        <taxon>Musaceae</taxon>
        <taxon>Ensete</taxon>
    </lineage>
</organism>
<dbReference type="InterPro" id="IPR007052">
    <property type="entry name" value="CS_dom"/>
</dbReference>
<dbReference type="InterPro" id="IPR031107">
    <property type="entry name" value="Small_HSP"/>
</dbReference>